<dbReference type="SUPFAM" id="SSF57667">
    <property type="entry name" value="beta-beta-alpha zinc fingers"/>
    <property type="match status" value="7"/>
</dbReference>
<feature type="domain" description="C2H2-type" evidence="7">
    <location>
        <begin position="560"/>
        <end position="587"/>
    </location>
</feature>
<feature type="domain" description="C2H2-type" evidence="7">
    <location>
        <begin position="732"/>
        <end position="759"/>
    </location>
</feature>
<name>A0A8K0CXT8_IGNLU</name>
<feature type="domain" description="C2H2-type" evidence="7">
    <location>
        <begin position="503"/>
        <end position="530"/>
    </location>
</feature>
<organism evidence="8 9">
    <name type="scientific">Ignelater luminosus</name>
    <name type="common">Cucubano</name>
    <name type="synonym">Pyrophorus luminosus</name>
    <dbReference type="NCBI Taxonomy" id="2038154"/>
    <lineage>
        <taxon>Eukaryota</taxon>
        <taxon>Metazoa</taxon>
        <taxon>Ecdysozoa</taxon>
        <taxon>Arthropoda</taxon>
        <taxon>Hexapoda</taxon>
        <taxon>Insecta</taxon>
        <taxon>Pterygota</taxon>
        <taxon>Neoptera</taxon>
        <taxon>Endopterygota</taxon>
        <taxon>Coleoptera</taxon>
        <taxon>Polyphaga</taxon>
        <taxon>Elateriformia</taxon>
        <taxon>Elateroidea</taxon>
        <taxon>Elateridae</taxon>
        <taxon>Agrypninae</taxon>
        <taxon>Pyrophorini</taxon>
        <taxon>Ignelater</taxon>
    </lineage>
</organism>
<evidence type="ECO:0000313" key="8">
    <source>
        <dbReference type="EMBL" id="KAF2895569.1"/>
    </source>
</evidence>
<reference evidence="8" key="1">
    <citation type="submission" date="2019-08" db="EMBL/GenBank/DDBJ databases">
        <title>The genome of the North American firefly Photinus pyralis.</title>
        <authorList>
            <consortium name="Photinus pyralis genome working group"/>
            <person name="Fallon T.R."/>
            <person name="Sander Lower S.E."/>
            <person name="Weng J.-K."/>
        </authorList>
    </citation>
    <scope>NUCLEOTIDE SEQUENCE</scope>
    <source>
        <strain evidence="8">TRF0915ILg1</strain>
        <tissue evidence="8">Whole body</tissue>
    </source>
</reference>
<dbReference type="Pfam" id="PF13912">
    <property type="entry name" value="zf-C2H2_6"/>
    <property type="match status" value="2"/>
</dbReference>
<dbReference type="GO" id="GO:0005634">
    <property type="term" value="C:nucleus"/>
    <property type="evidence" value="ECO:0007669"/>
    <property type="project" value="TreeGrafter"/>
</dbReference>
<dbReference type="FunFam" id="3.30.160.60:FF:000624">
    <property type="entry name" value="zinc finger protein 697"/>
    <property type="match status" value="1"/>
</dbReference>
<feature type="domain" description="C2H2-type" evidence="7">
    <location>
        <begin position="38"/>
        <end position="65"/>
    </location>
</feature>
<feature type="domain" description="C2H2-type" evidence="7">
    <location>
        <begin position="477"/>
        <end position="504"/>
    </location>
</feature>
<feature type="region of interest" description="Disordered" evidence="6">
    <location>
        <begin position="307"/>
        <end position="352"/>
    </location>
</feature>
<dbReference type="FunFam" id="3.30.160.60:FF:000446">
    <property type="entry name" value="Zinc finger protein"/>
    <property type="match status" value="1"/>
</dbReference>
<sequence length="766" mass="87767">MAWPANSPDLDPLEHVKKGKLLDHNYSANIEKTKKKYLKCTQCSKRFESGVKLKAHLRHHREKTHPCDLCSKKFVFKYQVSMHKASSHSTVRNFIWREINVTFTSLLMHCVKSVALLRSNEWPCYDGFAVREVGNKIIVGSGYGIQVAIISTRPPICLSVRNSSGDILRGEDVLYASPPAVRSDLRKTGQQFVVVSVPETVMMWPLIASLCPRSISVPTSGLARVVLEGSCPQTPGRQSEKFSASDIFRCSKAWRRYQSPVERTTGFTYPTISSVIFGITENIVIKDEVIEDIYDYDIPLANTNSPKTVSKMRKPRGKRAKNRKNTFLPRSSSVKKTSGVGVKNKKNKTKKLNNPKTTFKLASNDLDEAENVAIQKNNNTRSTRLRSSSLNTVYTFDDNINGNGKNKNTNNEVLDKPKIVYGRAIYYCHVCSNQVLLTRSQLREHFIKHGMPEALKSATHYKKARAKRNRVVAPSVYPCEICSEYLPNQAELDEHLKKHDDQFSCDICNAGFKLLIDYAIHLQEHSEDKLFRCPLCEFKADRACRIRLHLYAVHEQFKKFKCEICSKGFSLLSYLEEHKNFHTGEKPFQCDVCGLSFMYSRYLRAHKTQRHPNDPGKKFECTTCQKSYGSKKSYNAHMAYHHSDKANFVCDTCGKSFKTTYALRLHYKVHSDDRPYKCRFCEMSFKQTRSRVDHERIHTGVKPHQCPVCGKAFTQRTPMVHHWRKHSEKESYNCHTCMKAFVTKPALADHVKTCGRLKTCPNKIKR</sequence>
<dbReference type="EMBL" id="VTPC01005805">
    <property type="protein sequence ID" value="KAF2895569.1"/>
    <property type="molecule type" value="Genomic_DNA"/>
</dbReference>
<keyword evidence="2" id="KW-0677">Repeat</keyword>
<dbReference type="GO" id="GO:0043565">
    <property type="term" value="F:sequence-specific DNA binding"/>
    <property type="evidence" value="ECO:0007669"/>
    <property type="project" value="TreeGrafter"/>
</dbReference>
<keyword evidence="4" id="KW-0862">Zinc</keyword>
<evidence type="ECO:0000313" key="9">
    <source>
        <dbReference type="Proteomes" id="UP000801492"/>
    </source>
</evidence>
<feature type="domain" description="C2H2-type" evidence="7">
    <location>
        <begin position="619"/>
        <end position="646"/>
    </location>
</feature>
<evidence type="ECO:0000256" key="3">
    <source>
        <dbReference type="ARBA" id="ARBA00022771"/>
    </source>
</evidence>
<dbReference type="OrthoDB" id="3437960at2759"/>
<keyword evidence="9" id="KW-1185">Reference proteome</keyword>
<feature type="domain" description="C2H2-type" evidence="7">
    <location>
        <begin position="676"/>
        <end position="703"/>
    </location>
</feature>
<dbReference type="PANTHER" id="PTHR24408:SF58">
    <property type="entry name" value="TRANSCRIPTION FACTOR (TFIIIA), PUTATIVE (AFU_ORTHOLOGUE AFUA_1G05150)-RELATED"/>
    <property type="match status" value="1"/>
</dbReference>
<evidence type="ECO:0000259" key="7">
    <source>
        <dbReference type="PROSITE" id="PS50157"/>
    </source>
</evidence>
<dbReference type="AlphaFoldDB" id="A0A8K0CXT8"/>
<dbReference type="InterPro" id="IPR036236">
    <property type="entry name" value="Znf_C2H2_sf"/>
</dbReference>
<protein>
    <recommendedName>
        <fullName evidence="7">C2H2-type domain-containing protein</fullName>
    </recommendedName>
</protein>
<dbReference type="GO" id="GO:0008270">
    <property type="term" value="F:zinc ion binding"/>
    <property type="evidence" value="ECO:0007669"/>
    <property type="project" value="UniProtKB-KW"/>
</dbReference>
<proteinExistence type="predicted"/>
<feature type="domain" description="C2H2-type" evidence="7">
    <location>
        <begin position="65"/>
        <end position="93"/>
    </location>
</feature>
<evidence type="ECO:0000256" key="1">
    <source>
        <dbReference type="ARBA" id="ARBA00022723"/>
    </source>
</evidence>
<dbReference type="Gene3D" id="3.30.160.60">
    <property type="entry name" value="Classic Zinc Finger"/>
    <property type="match status" value="8"/>
</dbReference>
<dbReference type="PROSITE" id="PS50157">
    <property type="entry name" value="ZINC_FINGER_C2H2_2"/>
    <property type="match status" value="11"/>
</dbReference>
<keyword evidence="3 5" id="KW-0863">Zinc-finger</keyword>
<dbReference type="PANTHER" id="PTHR24408">
    <property type="entry name" value="ZINC FINGER PROTEIN"/>
    <property type="match status" value="1"/>
</dbReference>
<feature type="domain" description="C2H2-type" evidence="7">
    <location>
        <begin position="588"/>
        <end position="616"/>
    </location>
</feature>
<feature type="compositionally biased region" description="Basic residues" evidence="6">
    <location>
        <begin position="310"/>
        <end position="324"/>
    </location>
</feature>
<dbReference type="Pfam" id="PF00096">
    <property type="entry name" value="zf-C2H2"/>
    <property type="match status" value="2"/>
</dbReference>
<dbReference type="SMART" id="SM00355">
    <property type="entry name" value="ZnF_C2H2"/>
    <property type="match status" value="13"/>
</dbReference>
<evidence type="ECO:0000256" key="4">
    <source>
        <dbReference type="ARBA" id="ARBA00022833"/>
    </source>
</evidence>
<evidence type="ECO:0000256" key="6">
    <source>
        <dbReference type="SAM" id="MobiDB-lite"/>
    </source>
</evidence>
<feature type="domain" description="C2H2-type" evidence="7">
    <location>
        <begin position="704"/>
        <end position="731"/>
    </location>
</feature>
<evidence type="ECO:0000256" key="5">
    <source>
        <dbReference type="PROSITE-ProRule" id="PRU00042"/>
    </source>
</evidence>
<dbReference type="InterPro" id="IPR013087">
    <property type="entry name" value="Znf_C2H2_type"/>
</dbReference>
<dbReference type="PROSITE" id="PS00028">
    <property type="entry name" value="ZINC_FINGER_C2H2_1"/>
    <property type="match status" value="10"/>
</dbReference>
<feature type="domain" description="C2H2-type" evidence="7">
    <location>
        <begin position="648"/>
        <end position="675"/>
    </location>
</feature>
<feature type="compositionally biased region" description="Low complexity" evidence="6">
    <location>
        <begin position="331"/>
        <end position="342"/>
    </location>
</feature>
<comment type="caution">
    <text evidence="8">The sequence shown here is derived from an EMBL/GenBank/DDBJ whole genome shotgun (WGS) entry which is preliminary data.</text>
</comment>
<evidence type="ECO:0000256" key="2">
    <source>
        <dbReference type="ARBA" id="ARBA00022737"/>
    </source>
</evidence>
<dbReference type="GO" id="GO:0000981">
    <property type="term" value="F:DNA-binding transcription factor activity, RNA polymerase II-specific"/>
    <property type="evidence" value="ECO:0007669"/>
    <property type="project" value="TreeGrafter"/>
</dbReference>
<keyword evidence="1" id="KW-0479">Metal-binding</keyword>
<gene>
    <name evidence="8" type="ORF">ILUMI_10603</name>
</gene>
<accession>A0A8K0CXT8</accession>
<dbReference type="Proteomes" id="UP000801492">
    <property type="component" value="Unassembled WGS sequence"/>
</dbReference>
<feature type="compositionally biased region" description="Basic residues" evidence="6">
    <location>
        <begin position="343"/>
        <end position="352"/>
    </location>
</feature>